<sequence length="68" mass="7806">MQVPRYVPVPRPPITLKGSSTAFAVLWNLTVYKNIIVLRTEHLIQQMSVNVSVTFRDEIMTIEFFVLG</sequence>
<name>A0A6A4TFU0_SCOMX</name>
<reference evidence="1 2" key="1">
    <citation type="submission" date="2019-06" db="EMBL/GenBank/DDBJ databases">
        <title>Draft genomes of female and male turbot (Scophthalmus maximus).</title>
        <authorList>
            <person name="Xu H."/>
            <person name="Xu X.-W."/>
            <person name="Shao C."/>
            <person name="Chen S."/>
        </authorList>
    </citation>
    <scope>NUCLEOTIDE SEQUENCE [LARGE SCALE GENOMIC DNA]</scope>
    <source>
        <strain evidence="1">Ysfricsl-2016a</strain>
        <tissue evidence="1">Blood</tissue>
    </source>
</reference>
<evidence type="ECO:0000313" key="1">
    <source>
        <dbReference type="EMBL" id="KAF0041052.1"/>
    </source>
</evidence>
<gene>
    <name evidence="1" type="ORF">F2P81_006950</name>
</gene>
<organism evidence="1 2">
    <name type="scientific">Scophthalmus maximus</name>
    <name type="common">Turbot</name>
    <name type="synonym">Psetta maxima</name>
    <dbReference type="NCBI Taxonomy" id="52904"/>
    <lineage>
        <taxon>Eukaryota</taxon>
        <taxon>Metazoa</taxon>
        <taxon>Chordata</taxon>
        <taxon>Craniata</taxon>
        <taxon>Vertebrata</taxon>
        <taxon>Euteleostomi</taxon>
        <taxon>Actinopterygii</taxon>
        <taxon>Neopterygii</taxon>
        <taxon>Teleostei</taxon>
        <taxon>Neoteleostei</taxon>
        <taxon>Acanthomorphata</taxon>
        <taxon>Carangaria</taxon>
        <taxon>Pleuronectiformes</taxon>
        <taxon>Pleuronectoidei</taxon>
        <taxon>Scophthalmidae</taxon>
        <taxon>Scophthalmus</taxon>
    </lineage>
</organism>
<protein>
    <submittedName>
        <fullName evidence="1">Uncharacterized protein</fullName>
    </submittedName>
</protein>
<comment type="caution">
    <text evidence="1">The sequence shown here is derived from an EMBL/GenBank/DDBJ whole genome shotgun (WGS) entry which is preliminary data.</text>
</comment>
<evidence type="ECO:0000313" key="2">
    <source>
        <dbReference type="Proteomes" id="UP000438429"/>
    </source>
</evidence>
<proteinExistence type="predicted"/>
<dbReference type="AlphaFoldDB" id="A0A6A4TFU0"/>
<dbReference type="EMBL" id="VEVO01000006">
    <property type="protein sequence ID" value="KAF0041052.1"/>
    <property type="molecule type" value="Genomic_DNA"/>
</dbReference>
<accession>A0A6A4TFU0</accession>
<dbReference type="Proteomes" id="UP000438429">
    <property type="component" value="Unassembled WGS sequence"/>
</dbReference>